<dbReference type="InterPro" id="IPR041698">
    <property type="entry name" value="Methyltransf_25"/>
</dbReference>
<dbReference type="CDD" id="cd02440">
    <property type="entry name" value="AdoMet_MTases"/>
    <property type="match status" value="1"/>
</dbReference>
<evidence type="ECO:0000256" key="3">
    <source>
        <dbReference type="SAM" id="MobiDB-lite"/>
    </source>
</evidence>
<reference evidence="6" key="1">
    <citation type="submission" date="2022-11" db="UniProtKB">
        <authorList>
            <consortium name="WormBaseParasite"/>
        </authorList>
    </citation>
    <scope>IDENTIFICATION</scope>
</reference>
<keyword evidence="5" id="KW-1185">Reference proteome</keyword>
<dbReference type="GO" id="GO:0040031">
    <property type="term" value="P:snRNA modification"/>
    <property type="evidence" value="ECO:0007669"/>
    <property type="project" value="TreeGrafter"/>
</dbReference>
<dbReference type="Gene3D" id="3.40.50.150">
    <property type="entry name" value="Vaccinia Virus protein VP39"/>
    <property type="match status" value="1"/>
</dbReference>
<sequence>MASTKSASKKRGLDEKKQNSRNKERFRYGNYNRYYGTRIKEKFQRDSRLNLFPENWFKDRAILDIGCNVGYLTLFIAKEFGPNRVLGIDIDENLIGVARKNIRHYCDEGTELIA</sequence>
<dbReference type="AlphaFoldDB" id="A0A915EMX7"/>
<evidence type="ECO:0000313" key="5">
    <source>
        <dbReference type="Proteomes" id="UP000887574"/>
    </source>
</evidence>
<dbReference type="PANTHER" id="PTHR12315:SF0">
    <property type="entry name" value="7SK SNRNA METHYLPHOSPHATE CAPPING ENZYME"/>
    <property type="match status" value="1"/>
</dbReference>
<name>A0A915EMX7_9BILA</name>
<dbReference type="SUPFAM" id="SSF53335">
    <property type="entry name" value="S-adenosyl-L-methionine-dependent methyltransferases"/>
    <property type="match status" value="1"/>
</dbReference>
<dbReference type="GO" id="GO:0008173">
    <property type="term" value="F:RNA methyltransferase activity"/>
    <property type="evidence" value="ECO:0007669"/>
    <property type="project" value="UniProtKB-UniRule"/>
</dbReference>
<dbReference type="PANTHER" id="PTHR12315">
    <property type="entry name" value="BICOID-INTERACTING PROTEIN RELATED"/>
    <property type="match status" value="1"/>
</dbReference>
<comment type="similarity">
    <text evidence="2">Belongs to the methyltransferase superfamily.</text>
</comment>
<evidence type="ECO:0000256" key="1">
    <source>
        <dbReference type="PROSITE-ProRule" id="PRU00848"/>
    </source>
</evidence>
<feature type="domain" description="Bin3-type SAM" evidence="4">
    <location>
        <begin position="46"/>
        <end position="114"/>
    </location>
</feature>
<dbReference type="GO" id="GO:0032259">
    <property type="term" value="P:methylation"/>
    <property type="evidence" value="ECO:0007669"/>
    <property type="project" value="UniProtKB-KW"/>
</dbReference>
<dbReference type="InterPro" id="IPR039772">
    <property type="entry name" value="Bin3-like"/>
</dbReference>
<accession>A0A915EMX7</accession>
<proteinExistence type="inferred from homology"/>
<dbReference type="EC" id="2.1.1.-" evidence="2"/>
<keyword evidence="1 2" id="KW-0949">S-adenosyl-L-methionine</keyword>
<keyword evidence="2" id="KW-0489">Methyltransferase</keyword>
<dbReference type="Pfam" id="PF13649">
    <property type="entry name" value="Methyltransf_25"/>
    <property type="match status" value="1"/>
</dbReference>
<organism evidence="5 6">
    <name type="scientific">Ditylenchus dipsaci</name>
    <dbReference type="NCBI Taxonomy" id="166011"/>
    <lineage>
        <taxon>Eukaryota</taxon>
        <taxon>Metazoa</taxon>
        <taxon>Ecdysozoa</taxon>
        <taxon>Nematoda</taxon>
        <taxon>Chromadorea</taxon>
        <taxon>Rhabditida</taxon>
        <taxon>Tylenchina</taxon>
        <taxon>Tylenchomorpha</taxon>
        <taxon>Sphaerularioidea</taxon>
        <taxon>Anguinidae</taxon>
        <taxon>Anguininae</taxon>
        <taxon>Ditylenchus</taxon>
    </lineage>
</organism>
<dbReference type="InterPro" id="IPR029063">
    <property type="entry name" value="SAM-dependent_MTases_sf"/>
</dbReference>
<dbReference type="GO" id="GO:0017069">
    <property type="term" value="F:snRNA binding"/>
    <property type="evidence" value="ECO:0007669"/>
    <property type="project" value="TreeGrafter"/>
</dbReference>
<dbReference type="PROSITE" id="PS51515">
    <property type="entry name" value="BIN3_SAM"/>
    <property type="match status" value="1"/>
</dbReference>
<evidence type="ECO:0000256" key="2">
    <source>
        <dbReference type="RuleBase" id="RU367087"/>
    </source>
</evidence>
<keyword evidence="2" id="KW-0808">Transferase</keyword>
<dbReference type="Proteomes" id="UP000887574">
    <property type="component" value="Unplaced"/>
</dbReference>
<dbReference type="WBParaSite" id="jg7052.2">
    <property type="protein sequence ID" value="jg7052.2"/>
    <property type="gene ID" value="jg7052"/>
</dbReference>
<protein>
    <recommendedName>
        <fullName evidence="2">RNA methyltransferase</fullName>
        <ecNumber evidence="2">2.1.1.-</ecNumber>
    </recommendedName>
</protein>
<evidence type="ECO:0000259" key="4">
    <source>
        <dbReference type="PROSITE" id="PS51515"/>
    </source>
</evidence>
<dbReference type="InterPro" id="IPR024160">
    <property type="entry name" value="BIN3_SAM-bd_dom"/>
</dbReference>
<evidence type="ECO:0000313" key="6">
    <source>
        <dbReference type="WBParaSite" id="jg7052.2"/>
    </source>
</evidence>
<dbReference type="GO" id="GO:0008171">
    <property type="term" value="F:O-methyltransferase activity"/>
    <property type="evidence" value="ECO:0007669"/>
    <property type="project" value="UniProtKB-UniRule"/>
</dbReference>
<feature type="compositionally biased region" description="Basic and acidic residues" evidence="3">
    <location>
        <begin position="11"/>
        <end position="27"/>
    </location>
</feature>
<feature type="region of interest" description="Disordered" evidence="3">
    <location>
        <begin position="1"/>
        <end position="27"/>
    </location>
</feature>